<dbReference type="SUPFAM" id="SSF54236">
    <property type="entry name" value="Ubiquitin-like"/>
    <property type="match status" value="1"/>
</dbReference>
<reference evidence="2 3" key="1">
    <citation type="submission" date="2024-07" db="EMBL/GenBank/DDBJ databases">
        <title>Chromosome-level genome assembly of the water stick insect Ranatra chinensis (Heteroptera: Nepidae).</title>
        <authorList>
            <person name="Liu X."/>
        </authorList>
    </citation>
    <scope>NUCLEOTIDE SEQUENCE [LARGE SCALE GENOMIC DNA]</scope>
    <source>
        <strain evidence="2">Cailab_2021Rc</strain>
        <tissue evidence="2">Muscle</tissue>
    </source>
</reference>
<evidence type="ECO:0000259" key="1">
    <source>
        <dbReference type="PROSITE" id="PS50053"/>
    </source>
</evidence>
<dbReference type="PROSITE" id="PS00299">
    <property type="entry name" value="UBIQUITIN_1"/>
    <property type="match status" value="1"/>
</dbReference>
<dbReference type="InterPro" id="IPR000626">
    <property type="entry name" value="Ubiquitin-like_dom"/>
</dbReference>
<comment type="caution">
    <text evidence="2">The sequence shown here is derived from an EMBL/GenBank/DDBJ whole genome shotgun (WGS) entry which is preliminary data.</text>
</comment>
<dbReference type="PANTHER" id="PTHR15204">
    <property type="entry name" value="LARGE PROLINE-RICH PROTEIN BAG6"/>
    <property type="match status" value="1"/>
</dbReference>
<dbReference type="Proteomes" id="UP001558652">
    <property type="component" value="Unassembled WGS sequence"/>
</dbReference>
<gene>
    <name evidence="2" type="ORF">AAG570_004717</name>
</gene>
<dbReference type="Pfam" id="PF00240">
    <property type="entry name" value="ubiquitin"/>
    <property type="match status" value="1"/>
</dbReference>
<dbReference type="SMART" id="SM00213">
    <property type="entry name" value="UBQ"/>
    <property type="match status" value="1"/>
</dbReference>
<evidence type="ECO:0000313" key="2">
    <source>
        <dbReference type="EMBL" id="KAL1117391.1"/>
    </source>
</evidence>
<proteinExistence type="predicted"/>
<protein>
    <recommendedName>
        <fullName evidence="1">Ubiquitin-like domain-containing protein</fullName>
    </recommendedName>
</protein>
<dbReference type="Gene3D" id="3.10.20.90">
    <property type="entry name" value="Phosphatidylinositol 3-kinase Catalytic Subunit, Chain A, domain 1"/>
    <property type="match status" value="1"/>
</dbReference>
<dbReference type="PANTHER" id="PTHR15204:SF0">
    <property type="entry name" value="LARGE PROLINE-RICH PROTEIN BAG6"/>
    <property type="match status" value="1"/>
</dbReference>
<feature type="non-terminal residue" evidence="2">
    <location>
        <position position="1"/>
    </location>
</feature>
<name>A0ABD0Y1N5_9HEMI</name>
<evidence type="ECO:0000313" key="3">
    <source>
        <dbReference type="Proteomes" id="UP001558652"/>
    </source>
</evidence>
<accession>A0ABD0Y1N5</accession>
<keyword evidence="3" id="KW-1185">Reference proteome</keyword>
<feature type="domain" description="Ubiquitin-like" evidence="1">
    <location>
        <begin position="24"/>
        <end position="64"/>
    </location>
</feature>
<sequence length="146" mass="15476">SNLVSGSNIALLNLRYVLFFFQFTVKQLKEHIAEPVNVPAESQRLIYCGRVLLDDKKLSEYDVNGKVIHLVQRAPPSSGNGNSGQNGGGLSHVGGGAARVMDQAAGTPGAGSGNAMYLGAMAFPADLMDAQGSFRTDIAYSLFTRL</sequence>
<dbReference type="InterPro" id="IPR019954">
    <property type="entry name" value="Ubiquitin_CS"/>
</dbReference>
<organism evidence="2 3">
    <name type="scientific">Ranatra chinensis</name>
    <dbReference type="NCBI Taxonomy" id="642074"/>
    <lineage>
        <taxon>Eukaryota</taxon>
        <taxon>Metazoa</taxon>
        <taxon>Ecdysozoa</taxon>
        <taxon>Arthropoda</taxon>
        <taxon>Hexapoda</taxon>
        <taxon>Insecta</taxon>
        <taxon>Pterygota</taxon>
        <taxon>Neoptera</taxon>
        <taxon>Paraneoptera</taxon>
        <taxon>Hemiptera</taxon>
        <taxon>Heteroptera</taxon>
        <taxon>Panheteroptera</taxon>
        <taxon>Nepomorpha</taxon>
        <taxon>Nepidae</taxon>
        <taxon>Ranatrinae</taxon>
        <taxon>Ranatra</taxon>
    </lineage>
</organism>
<dbReference type="PROSITE" id="PS50053">
    <property type="entry name" value="UBIQUITIN_2"/>
    <property type="match status" value="1"/>
</dbReference>
<dbReference type="AlphaFoldDB" id="A0ABD0Y1N5"/>
<dbReference type="EMBL" id="JBFDAA010000016">
    <property type="protein sequence ID" value="KAL1117391.1"/>
    <property type="molecule type" value="Genomic_DNA"/>
</dbReference>
<dbReference type="InterPro" id="IPR029071">
    <property type="entry name" value="Ubiquitin-like_domsf"/>
</dbReference>